<dbReference type="PROSITE" id="PS00070">
    <property type="entry name" value="ALDEHYDE_DEHYDR_CYS"/>
    <property type="match status" value="1"/>
</dbReference>
<dbReference type="PANTHER" id="PTHR43570:SF22">
    <property type="entry name" value="ALDEHYDE DEHYDROGENASE"/>
    <property type="match status" value="1"/>
</dbReference>
<accession>A0A9Q1HSF7</accession>
<dbReference type="InterPro" id="IPR016162">
    <property type="entry name" value="Ald_DH_N"/>
</dbReference>
<dbReference type="Pfam" id="PF00171">
    <property type="entry name" value="Aldedh"/>
    <property type="match status" value="1"/>
</dbReference>
<dbReference type="GO" id="GO:0005737">
    <property type="term" value="C:cytoplasm"/>
    <property type="evidence" value="ECO:0007669"/>
    <property type="project" value="TreeGrafter"/>
</dbReference>
<dbReference type="SUPFAM" id="SSF53720">
    <property type="entry name" value="ALDH-like"/>
    <property type="match status" value="1"/>
</dbReference>
<evidence type="ECO:0000256" key="4">
    <source>
        <dbReference type="PROSITE-ProRule" id="PRU10007"/>
    </source>
</evidence>
<dbReference type="Gene3D" id="3.40.605.10">
    <property type="entry name" value="Aldehyde Dehydrogenase, Chain A, domain 1"/>
    <property type="match status" value="1"/>
</dbReference>
<dbReference type="GO" id="GO:0006081">
    <property type="term" value="P:aldehyde metabolic process"/>
    <property type="evidence" value="ECO:0007669"/>
    <property type="project" value="InterPro"/>
</dbReference>
<evidence type="ECO:0000259" key="7">
    <source>
        <dbReference type="Pfam" id="PF00171"/>
    </source>
</evidence>
<dbReference type="InterPro" id="IPR016163">
    <property type="entry name" value="Ald_DH_C"/>
</dbReference>
<dbReference type="Proteomes" id="UP001152803">
    <property type="component" value="Unassembled WGS sequence"/>
</dbReference>
<dbReference type="InterPro" id="IPR015590">
    <property type="entry name" value="Aldehyde_DH_dom"/>
</dbReference>
<comment type="caution">
    <text evidence="8">The sequence shown here is derived from an EMBL/GenBank/DDBJ whole genome shotgun (WGS) entry which is preliminary data.</text>
</comment>
<dbReference type="FunFam" id="3.40.309.10:FF:000003">
    <property type="entry name" value="Aldehyde dehydrogenase"/>
    <property type="match status" value="1"/>
</dbReference>
<evidence type="ECO:0000313" key="8">
    <source>
        <dbReference type="EMBL" id="KAJ8257102.1"/>
    </source>
</evidence>
<dbReference type="InterPro" id="IPR016160">
    <property type="entry name" value="Ald_DH_CS_CYS"/>
</dbReference>
<evidence type="ECO:0000256" key="6">
    <source>
        <dbReference type="SAM" id="MobiDB-lite"/>
    </source>
</evidence>
<dbReference type="GO" id="GO:0004028">
    <property type="term" value="F:3-chloroallyl aldehyde dehydrogenase activity"/>
    <property type="evidence" value="ECO:0007669"/>
    <property type="project" value="TreeGrafter"/>
</dbReference>
<evidence type="ECO:0000256" key="1">
    <source>
        <dbReference type="ARBA" id="ARBA00009986"/>
    </source>
</evidence>
<gene>
    <name evidence="8" type="ORF">COCON_G00192540</name>
</gene>
<keyword evidence="9" id="KW-1185">Reference proteome</keyword>
<dbReference type="PANTHER" id="PTHR43570">
    <property type="entry name" value="ALDEHYDE DEHYDROGENASE"/>
    <property type="match status" value="1"/>
</dbReference>
<reference evidence="8" key="1">
    <citation type="journal article" date="2023" name="Science">
        <title>Genome structures resolve the early diversification of teleost fishes.</title>
        <authorList>
            <person name="Parey E."/>
            <person name="Louis A."/>
            <person name="Montfort J."/>
            <person name="Bouchez O."/>
            <person name="Roques C."/>
            <person name="Iampietro C."/>
            <person name="Lluch J."/>
            <person name="Castinel A."/>
            <person name="Donnadieu C."/>
            <person name="Desvignes T."/>
            <person name="Floi Bucao C."/>
            <person name="Jouanno E."/>
            <person name="Wen M."/>
            <person name="Mejri S."/>
            <person name="Dirks R."/>
            <person name="Jansen H."/>
            <person name="Henkel C."/>
            <person name="Chen W.J."/>
            <person name="Zahm M."/>
            <person name="Cabau C."/>
            <person name="Klopp C."/>
            <person name="Thompson A.W."/>
            <person name="Robinson-Rechavi M."/>
            <person name="Braasch I."/>
            <person name="Lecointre G."/>
            <person name="Bobe J."/>
            <person name="Postlethwait J.H."/>
            <person name="Berthelot C."/>
            <person name="Roest Crollius H."/>
            <person name="Guiguen Y."/>
        </authorList>
    </citation>
    <scope>NUCLEOTIDE SEQUENCE</scope>
    <source>
        <strain evidence="8">Concon-B</strain>
    </source>
</reference>
<feature type="compositionally biased region" description="Basic and acidic residues" evidence="6">
    <location>
        <begin position="495"/>
        <end position="508"/>
    </location>
</feature>
<dbReference type="OrthoDB" id="440325at2759"/>
<proteinExistence type="inferred from homology"/>
<feature type="active site" evidence="4">
    <location>
        <position position="208"/>
    </location>
</feature>
<dbReference type="Gene3D" id="3.40.309.10">
    <property type="entry name" value="Aldehyde Dehydrogenase, Chain A, domain 2"/>
    <property type="match status" value="1"/>
</dbReference>
<dbReference type="FunFam" id="3.40.605.10:FF:000004">
    <property type="entry name" value="Aldehyde dehydrogenase"/>
    <property type="match status" value="1"/>
</dbReference>
<dbReference type="InterPro" id="IPR016161">
    <property type="entry name" value="Ald_DH/histidinol_DH"/>
</dbReference>
<comment type="similarity">
    <text evidence="1 5">Belongs to the aldehyde dehydrogenase family.</text>
</comment>
<dbReference type="PROSITE" id="PS00687">
    <property type="entry name" value="ALDEHYDE_DEHYDR_GLU"/>
    <property type="match status" value="1"/>
</dbReference>
<name>A0A9Q1HSF7_CONCO</name>
<protein>
    <recommendedName>
        <fullName evidence="7">Aldehyde dehydrogenase domain-containing protein</fullName>
    </recommendedName>
</protein>
<feature type="region of interest" description="Disordered" evidence="6">
    <location>
        <begin position="495"/>
        <end position="523"/>
    </location>
</feature>
<evidence type="ECO:0000313" key="9">
    <source>
        <dbReference type="Proteomes" id="UP001152803"/>
    </source>
</evidence>
<keyword evidence="3" id="KW-0520">NAD</keyword>
<dbReference type="GO" id="GO:0004029">
    <property type="term" value="F:aldehyde dehydrogenase (NAD+) activity"/>
    <property type="evidence" value="ECO:0007669"/>
    <property type="project" value="TreeGrafter"/>
</dbReference>
<organism evidence="8 9">
    <name type="scientific">Conger conger</name>
    <name type="common">Conger eel</name>
    <name type="synonym">Muraena conger</name>
    <dbReference type="NCBI Taxonomy" id="82655"/>
    <lineage>
        <taxon>Eukaryota</taxon>
        <taxon>Metazoa</taxon>
        <taxon>Chordata</taxon>
        <taxon>Craniata</taxon>
        <taxon>Vertebrata</taxon>
        <taxon>Euteleostomi</taxon>
        <taxon>Actinopterygii</taxon>
        <taxon>Neopterygii</taxon>
        <taxon>Teleostei</taxon>
        <taxon>Anguilliformes</taxon>
        <taxon>Congridae</taxon>
        <taxon>Conger</taxon>
    </lineage>
</organism>
<dbReference type="EMBL" id="JAFJMO010000014">
    <property type="protein sequence ID" value="KAJ8257102.1"/>
    <property type="molecule type" value="Genomic_DNA"/>
</dbReference>
<dbReference type="InterPro" id="IPR029510">
    <property type="entry name" value="Ald_DH_CS_GLU"/>
</dbReference>
<dbReference type="AlphaFoldDB" id="A0A9Q1HSF7"/>
<sequence>MEKQVVESSRAAFLSGRSRALGFRVQQLKALRKMMTERRSDICEALKQDLNKSGFDAQLFELLGLEGEISLAVDRLAEWAKPRPVEKTLLTISDQVFIQPQPLGVVLIIGAWNYPWAVTLQPLIGAIAAGNAAVVKPSELSEHSSRLLKELLPQYLDEEMYPVVTGGVPETQELLRQRFDHIFYTGGSSVGRLVMEAAARHLTPVTLELGGKSPCYIHKDCDLTIACRRITWGKFTNCGQTCIAPDYILCEPSIQATVVEEIRRTLQEFYGDDPMTSPDYGRIISQRHFSRVVALLEGCTVALGGSSDQSQRYIAPTVLTEVAADSKVMQEEIFGPLLPIVTVSGVEEAIRFINEREKPLALYVFSSSNKVTQRMLAETSSGGVTVNDVMMHYTQSSLPFGGVGLSGMGQYHGRHTFDQLSHLRGCMLRPLALEGLNRARYPPQDPARLRRASFFMLTRVASCPQLSCVWTLLASILALGLLIALLRPPWSPDHCDGDHDPATPRPRDPVTTQASTEPCRPGEGLCGPLSRRFKGSFVEQRQRAVLAALWELLQWPAVLWGVWELRAPLESDASVRAMAQFTFSALLRWGYDPEDLSEGPRPVCEVLWQVREPALATPTAISPLSIWQGRLVFQPQRRATALQPA</sequence>
<evidence type="ECO:0000256" key="2">
    <source>
        <dbReference type="ARBA" id="ARBA00023002"/>
    </source>
</evidence>
<keyword evidence="2 5" id="KW-0560">Oxidoreductase</keyword>
<feature type="domain" description="Aldehyde dehydrogenase" evidence="7">
    <location>
        <begin position="4"/>
        <end position="422"/>
    </location>
</feature>
<evidence type="ECO:0000256" key="3">
    <source>
        <dbReference type="ARBA" id="ARBA00023027"/>
    </source>
</evidence>
<dbReference type="InterPro" id="IPR012394">
    <property type="entry name" value="Aldehyde_DH_NAD(P)"/>
</dbReference>
<evidence type="ECO:0000256" key="5">
    <source>
        <dbReference type="RuleBase" id="RU003345"/>
    </source>
</evidence>